<dbReference type="CDD" id="cd00093">
    <property type="entry name" value="HTH_XRE"/>
    <property type="match status" value="1"/>
</dbReference>
<dbReference type="InterPro" id="IPR001387">
    <property type="entry name" value="Cro/C1-type_HTH"/>
</dbReference>
<sequence length="105" mass="10946">MDTSSSGENVSNENTSPTMYAVASGDRLKVLMERTGTGRSISSRRLAEATGIAHGTIGALMAGTQRTIPEDKAKAIASVLGVDLLVLFVPMERAGRACIPLQVAV</sequence>
<dbReference type="Proteomes" id="UP000270471">
    <property type="component" value="Unassembled WGS sequence"/>
</dbReference>
<evidence type="ECO:0000259" key="1">
    <source>
        <dbReference type="PROSITE" id="PS50943"/>
    </source>
</evidence>
<protein>
    <recommendedName>
        <fullName evidence="1">HTH cro/C1-type domain-containing protein</fullName>
    </recommendedName>
</protein>
<dbReference type="PROSITE" id="PS50943">
    <property type="entry name" value="HTH_CROC1"/>
    <property type="match status" value="1"/>
</dbReference>
<dbReference type="OrthoDB" id="4246696at2"/>
<evidence type="ECO:0000313" key="2">
    <source>
        <dbReference type="EMBL" id="RMB81305.1"/>
    </source>
</evidence>
<dbReference type="Gene3D" id="1.10.260.40">
    <property type="entry name" value="lambda repressor-like DNA-binding domains"/>
    <property type="match status" value="1"/>
</dbReference>
<dbReference type="SUPFAM" id="SSF47413">
    <property type="entry name" value="lambda repressor-like DNA-binding domains"/>
    <property type="match status" value="1"/>
</dbReference>
<dbReference type="GO" id="GO:0003677">
    <property type="term" value="F:DNA binding"/>
    <property type="evidence" value="ECO:0007669"/>
    <property type="project" value="InterPro"/>
</dbReference>
<proteinExistence type="predicted"/>
<dbReference type="EMBL" id="PENI01000032">
    <property type="protein sequence ID" value="RMB81305.1"/>
    <property type="molecule type" value="Genomic_DNA"/>
</dbReference>
<comment type="caution">
    <text evidence="2">The sequence shown here is derived from an EMBL/GenBank/DDBJ whole genome shotgun (WGS) entry which is preliminary data.</text>
</comment>
<reference evidence="2 3" key="1">
    <citation type="submission" date="2017-11" db="EMBL/GenBank/DDBJ databases">
        <title>Draft genome of actinobacteria isolated from guarana (Paullinia cupana (Mart.) Ducke.</title>
        <authorList>
            <person name="Siqueira K.A."/>
            <person name="Liotti R.G."/>
            <person name="Mendes T.A.O."/>
            <person name="Soares M.A."/>
        </authorList>
    </citation>
    <scope>NUCLEOTIDE SEQUENCE [LARGE SCALE GENOMIC DNA]</scope>
    <source>
        <strain evidence="2 3">193</strain>
    </source>
</reference>
<name>A0A3M0HXI2_9ACTN</name>
<gene>
    <name evidence="2" type="ORF">CTZ28_35490</name>
</gene>
<dbReference type="AlphaFoldDB" id="A0A3M0HXI2"/>
<dbReference type="InterPro" id="IPR010982">
    <property type="entry name" value="Lambda_DNA-bd_dom_sf"/>
</dbReference>
<dbReference type="Pfam" id="PF01381">
    <property type="entry name" value="HTH_3"/>
    <property type="match status" value="1"/>
</dbReference>
<feature type="domain" description="HTH cro/C1-type" evidence="1">
    <location>
        <begin position="46"/>
        <end position="87"/>
    </location>
</feature>
<evidence type="ECO:0000313" key="3">
    <source>
        <dbReference type="Proteomes" id="UP000270471"/>
    </source>
</evidence>
<keyword evidence="3" id="KW-1185">Reference proteome</keyword>
<accession>A0A3M0HXI2</accession>
<dbReference type="SMART" id="SM00530">
    <property type="entry name" value="HTH_XRE"/>
    <property type="match status" value="1"/>
</dbReference>
<organism evidence="2 3">
    <name type="scientific">Streptomyces shenzhenensis</name>
    <dbReference type="NCBI Taxonomy" id="943815"/>
    <lineage>
        <taxon>Bacteria</taxon>
        <taxon>Bacillati</taxon>
        <taxon>Actinomycetota</taxon>
        <taxon>Actinomycetes</taxon>
        <taxon>Kitasatosporales</taxon>
        <taxon>Streptomycetaceae</taxon>
        <taxon>Streptomyces</taxon>
    </lineage>
</organism>